<organism evidence="1 2">
    <name type="scientific">Dryococelus australis</name>
    <dbReference type="NCBI Taxonomy" id="614101"/>
    <lineage>
        <taxon>Eukaryota</taxon>
        <taxon>Metazoa</taxon>
        <taxon>Ecdysozoa</taxon>
        <taxon>Arthropoda</taxon>
        <taxon>Hexapoda</taxon>
        <taxon>Insecta</taxon>
        <taxon>Pterygota</taxon>
        <taxon>Neoptera</taxon>
        <taxon>Polyneoptera</taxon>
        <taxon>Phasmatodea</taxon>
        <taxon>Verophasmatodea</taxon>
        <taxon>Anareolatae</taxon>
        <taxon>Phasmatidae</taxon>
        <taxon>Eurycanthinae</taxon>
        <taxon>Dryococelus</taxon>
    </lineage>
</organism>
<keyword evidence="2" id="KW-1185">Reference proteome</keyword>
<dbReference type="Proteomes" id="UP001159363">
    <property type="component" value="Chromosome 1"/>
</dbReference>
<proteinExistence type="predicted"/>
<sequence>MDGTGLKSILEVVYGLHVIHQRDTFWAGRSCDLVTEQTYERIDKVKTLSSSYAVTIAPSKSISPGLLFQRFIVVSRTGQLYPEEVMRYELSAYLTSLFEDNHILRKAAKPQLAHAIDASSIGISKVYYINNLNLFSLVSYVYRFRFFMHSQNVIPPRVFMVLVNKTIFQKL</sequence>
<protein>
    <submittedName>
        <fullName evidence="1">Uncharacterized protein</fullName>
    </submittedName>
</protein>
<accession>A0ABQ9IHN9</accession>
<dbReference type="EMBL" id="JARBHB010000001">
    <property type="protein sequence ID" value="KAJ8896161.1"/>
    <property type="molecule type" value="Genomic_DNA"/>
</dbReference>
<gene>
    <name evidence="1" type="ORF">PR048_001504</name>
</gene>
<name>A0ABQ9IHN9_9NEOP</name>
<evidence type="ECO:0000313" key="1">
    <source>
        <dbReference type="EMBL" id="KAJ8896161.1"/>
    </source>
</evidence>
<reference evidence="1 2" key="1">
    <citation type="submission" date="2023-02" db="EMBL/GenBank/DDBJ databases">
        <title>LHISI_Scaffold_Assembly.</title>
        <authorList>
            <person name="Stuart O.P."/>
            <person name="Cleave R."/>
            <person name="Magrath M.J.L."/>
            <person name="Mikheyev A.S."/>
        </authorList>
    </citation>
    <scope>NUCLEOTIDE SEQUENCE [LARGE SCALE GENOMIC DNA]</scope>
    <source>
        <strain evidence="1">Daus_M_001</strain>
        <tissue evidence="1">Leg muscle</tissue>
    </source>
</reference>
<evidence type="ECO:0000313" key="2">
    <source>
        <dbReference type="Proteomes" id="UP001159363"/>
    </source>
</evidence>
<comment type="caution">
    <text evidence="1">The sequence shown here is derived from an EMBL/GenBank/DDBJ whole genome shotgun (WGS) entry which is preliminary data.</text>
</comment>